<dbReference type="PROSITE" id="PS50931">
    <property type="entry name" value="HTH_LYSR"/>
    <property type="match status" value="1"/>
</dbReference>
<dbReference type="InterPro" id="IPR000847">
    <property type="entry name" value="LysR_HTH_N"/>
</dbReference>
<dbReference type="Proteomes" id="UP001597097">
    <property type="component" value="Unassembled WGS sequence"/>
</dbReference>
<dbReference type="PANTHER" id="PTHR30126:SF40">
    <property type="entry name" value="HTH-TYPE TRANSCRIPTIONAL REGULATOR GLTR"/>
    <property type="match status" value="1"/>
</dbReference>
<dbReference type="RefSeq" id="WP_219539831.1">
    <property type="nucleotide sequence ID" value="NZ_JAHKRM010000079.1"/>
</dbReference>
<protein>
    <submittedName>
        <fullName evidence="6">LysR family transcriptional regulator</fullName>
    </submittedName>
</protein>
<evidence type="ECO:0000256" key="2">
    <source>
        <dbReference type="ARBA" id="ARBA00023015"/>
    </source>
</evidence>
<dbReference type="Pfam" id="PF00126">
    <property type="entry name" value="HTH_1"/>
    <property type="match status" value="1"/>
</dbReference>
<evidence type="ECO:0000256" key="1">
    <source>
        <dbReference type="ARBA" id="ARBA00009437"/>
    </source>
</evidence>
<keyword evidence="4" id="KW-0804">Transcription</keyword>
<comment type="caution">
    <text evidence="6">The sequence shown here is derived from an EMBL/GenBank/DDBJ whole genome shotgun (WGS) entry which is preliminary data.</text>
</comment>
<comment type="similarity">
    <text evidence="1">Belongs to the LysR transcriptional regulatory family.</text>
</comment>
<reference evidence="7" key="1">
    <citation type="journal article" date="2019" name="Int. J. Syst. Evol. Microbiol.">
        <title>The Global Catalogue of Microorganisms (GCM) 10K type strain sequencing project: providing services to taxonomists for standard genome sequencing and annotation.</title>
        <authorList>
            <consortium name="The Broad Institute Genomics Platform"/>
            <consortium name="The Broad Institute Genome Sequencing Center for Infectious Disease"/>
            <person name="Wu L."/>
            <person name="Ma J."/>
        </authorList>
    </citation>
    <scope>NUCLEOTIDE SEQUENCE [LARGE SCALE GENOMIC DNA]</scope>
    <source>
        <strain evidence="7">CGMCC 1.15399</strain>
    </source>
</reference>
<sequence length="299" mass="31907">MTGKLSLQRVQAFVAISDHRGISAAARALGVAQSTVSSHLQQLEGEVGAVLVDRSAPSLRLTEAGEKLLEYGRSLLALADETLDQVARVRRAPVAGVLAIGGTTTATERLLPRLLRSFLDRYPDVELELHVANSSLITQKVLSGELPLALVAAQSEQPSLNATAAGCEEQVVIVAGDHPLAGQQVEPRLLRGTRMLLREEGSTTRQYQVDMAQRWGIPRTQASTIASTSAIVAAVAQGLGLACLPRAVAEEALLLGRVAEVHLDPAPPARPIQLIRLAARPLALVEELFIESVREERTS</sequence>
<dbReference type="InterPro" id="IPR005119">
    <property type="entry name" value="LysR_subst-bd"/>
</dbReference>
<dbReference type="PANTHER" id="PTHR30126">
    <property type="entry name" value="HTH-TYPE TRANSCRIPTIONAL REGULATOR"/>
    <property type="match status" value="1"/>
</dbReference>
<proteinExistence type="inferred from homology"/>
<evidence type="ECO:0000256" key="3">
    <source>
        <dbReference type="ARBA" id="ARBA00023125"/>
    </source>
</evidence>
<name>A0ABW4GYZ6_9ACTN</name>
<dbReference type="Pfam" id="PF03466">
    <property type="entry name" value="LysR_substrate"/>
    <property type="match status" value="1"/>
</dbReference>
<evidence type="ECO:0000313" key="6">
    <source>
        <dbReference type="EMBL" id="MFD1548015.1"/>
    </source>
</evidence>
<keyword evidence="3" id="KW-0238">DNA-binding</keyword>
<keyword evidence="2" id="KW-0805">Transcription regulation</keyword>
<evidence type="ECO:0000313" key="7">
    <source>
        <dbReference type="Proteomes" id="UP001597097"/>
    </source>
</evidence>
<feature type="domain" description="HTH lysR-type" evidence="5">
    <location>
        <begin position="5"/>
        <end position="62"/>
    </location>
</feature>
<accession>A0ABW4GYZ6</accession>
<organism evidence="6 7">
    <name type="scientific">Nonomuraea guangzhouensis</name>
    <dbReference type="NCBI Taxonomy" id="1291555"/>
    <lineage>
        <taxon>Bacteria</taxon>
        <taxon>Bacillati</taxon>
        <taxon>Actinomycetota</taxon>
        <taxon>Actinomycetes</taxon>
        <taxon>Streptosporangiales</taxon>
        <taxon>Streptosporangiaceae</taxon>
        <taxon>Nonomuraea</taxon>
    </lineage>
</organism>
<keyword evidence="7" id="KW-1185">Reference proteome</keyword>
<gene>
    <name evidence="6" type="ORF">ACFSJ0_64080</name>
</gene>
<evidence type="ECO:0000259" key="5">
    <source>
        <dbReference type="PROSITE" id="PS50931"/>
    </source>
</evidence>
<dbReference type="EMBL" id="JBHUCM010000092">
    <property type="protein sequence ID" value="MFD1548015.1"/>
    <property type="molecule type" value="Genomic_DNA"/>
</dbReference>
<evidence type="ECO:0000256" key="4">
    <source>
        <dbReference type="ARBA" id="ARBA00023163"/>
    </source>
</evidence>